<dbReference type="Proteomes" id="UP000199118">
    <property type="component" value="Unassembled WGS sequence"/>
</dbReference>
<accession>A0A1H2ZB56</accession>
<feature type="chain" id="PRO_5011507490" description="VWFA domain-containing protein" evidence="1">
    <location>
        <begin position="26"/>
        <end position="306"/>
    </location>
</feature>
<keyword evidence="3" id="KW-1185">Reference proteome</keyword>
<dbReference type="InterPro" id="IPR010607">
    <property type="entry name" value="DUF1194"/>
</dbReference>
<evidence type="ECO:0000313" key="3">
    <source>
        <dbReference type="Proteomes" id="UP000199118"/>
    </source>
</evidence>
<reference evidence="2 3" key="1">
    <citation type="submission" date="2016-10" db="EMBL/GenBank/DDBJ databases">
        <authorList>
            <person name="de Groot N.N."/>
        </authorList>
    </citation>
    <scope>NUCLEOTIDE SEQUENCE [LARGE SCALE GENOMIC DNA]</scope>
    <source>
        <strain evidence="2 3">DSM 17890</strain>
    </source>
</reference>
<dbReference type="InterPro" id="IPR036465">
    <property type="entry name" value="vWFA_dom_sf"/>
</dbReference>
<organism evidence="2 3">
    <name type="scientific">Albimonas donghaensis</name>
    <dbReference type="NCBI Taxonomy" id="356660"/>
    <lineage>
        <taxon>Bacteria</taxon>
        <taxon>Pseudomonadati</taxon>
        <taxon>Pseudomonadota</taxon>
        <taxon>Alphaproteobacteria</taxon>
        <taxon>Rhodobacterales</taxon>
        <taxon>Paracoccaceae</taxon>
        <taxon>Albimonas</taxon>
    </lineage>
</organism>
<dbReference type="STRING" id="356660.SAMN05444336_103419"/>
<dbReference type="SUPFAM" id="SSF53300">
    <property type="entry name" value="vWA-like"/>
    <property type="match status" value="1"/>
</dbReference>
<proteinExistence type="predicted"/>
<protein>
    <recommendedName>
        <fullName evidence="4">VWFA domain-containing protein</fullName>
    </recommendedName>
</protein>
<dbReference type="RefSeq" id="WP_092681839.1">
    <property type="nucleotide sequence ID" value="NZ_FNMZ01000003.1"/>
</dbReference>
<dbReference type="EMBL" id="FNMZ01000003">
    <property type="protein sequence ID" value="SDX14074.1"/>
    <property type="molecule type" value="Genomic_DNA"/>
</dbReference>
<evidence type="ECO:0000313" key="2">
    <source>
        <dbReference type="EMBL" id="SDX14074.1"/>
    </source>
</evidence>
<sequence>MRRRLACLRRALALLFAAGLPAALAPCGPTAAAPLHTAAADAGTLEVDMELILAVDISRSMDIEELRLQRDGYVRALRDPDVIAAARGGLLGRIAVLYFEWAGPNSRNVIGGWTLIEDASGAETLAAALEAGPIRAAVGTSISGALDWAAGEFDRNAYAGLRRVIDISGDGPNNSGAGVEAARDAAVARGVTINGLPVMLKARDGPFSLRELDVYYEDCVIGGPLAFVLPLHEASKFAETIRRKLILEIAGLPPAPGERAGAPAAEPPRAIPAQAGLGGMTRAPRIDCMIGETRRRRWMENGGWEW</sequence>
<keyword evidence="1" id="KW-0732">Signal</keyword>
<evidence type="ECO:0008006" key="4">
    <source>
        <dbReference type="Google" id="ProtNLM"/>
    </source>
</evidence>
<dbReference type="Gene3D" id="3.40.50.410">
    <property type="entry name" value="von Willebrand factor, type A domain"/>
    <property type="match status" value="1"/>
</dbReference>
<feature type="signal peptide" evidence="1">
    <location>
        <begin position="1"/>
        <end position="25"/>
    </location>
</feature>
<dbReference type="OrthoDB" id="9792179at2"/>
<dbReference type="AlphaFoldDB" id="A0A1H2ZB56"/>
<gene>
    <name evidence="2" type="ORF">SAMN05444336_103419</name>
</gene>
<dbReference type="Pfam" id="PF06707">
    <property type="entry name" value="DUF1194"/>
    <property type="match status" value="1"/>
</dbReference>
<evidence type="ECO:0000256" key="1">
    <source>
        <dbReference type="SAM" id="SignalP"/>
    </source>
</evidence>
<name>A0A1H2ZB56_9RHOB</name>